<dbReference type="GO" id="GO:0008270">
    <property type="term" value="F:zinc ion binding"/>
    <property type="evidence" value="ECO:0007669"/>
    <property type="project" value="UniProtKB-UniRule"/>
</dbReference>
<dbReference type="SMART" id="SM00487">
    <property type="entry name" value="DEXDc"/>
    <property type="match status" value="1"/>
</dbReference>
<dbReference type="Gene3D" id="3.40.50.300">
    <property type="entry name" value="P-loop containing nucleotide triphosphate hydrolases"/>
    <property type="match status" value="2"/>
</dbReference>
<comment type="similarity">
    <text evidence="12">Belongs to the helicase family. PriA subfamily.</text>
</comment>
<dbReference type="InterPro" id="IPR042115">
    <property type="entry name" value="PriA_3primeBD_sf"/>
</dbReference>
<reference evidence="15 16" key="1">
    <citation type="submission" date="2018-10" db="EMBL/GenBank/DDBJ databases">
        <title>Draft genome of Cortibacter populi DSM10536.</title>
        <authorList>
            <person name="Bernier A.-M."/>
            <person name="Bernard K."/>
        </authorList>
    </citation>
    <scope>NUCLEOTIDE SEQUENCE [LARGE SCALE GENOMIC DNA]</scope>
    <source>
        <strain evidence="15 16">DSM 105136</strain>
    </source>
</reference>
<feature type="domain" description="Helicase ATP-binding" evidence="14">
    <location>
        <begin position="186"/>
        <end position="346"/>
    </location>
</feature>
<comment type="subunit">
    <text evidence="12">Component of the replication restart primosome.</text>
</comment>
<keyword evidence="3 12" id="KW-0479">Metal-binding</keyword>
<keyword evidence="2 12" id="KW-0235">DNA replication</keyword>
<evidence type="ECO:0000256" key="7">
    <source>
        <dbReference type="ARBA" id="ARBA00022833"/>
    </source>
</evidence>
<comment type="catalytic activity">
    <reaction evidence="12">
        <text>Couples ATP hydrolysis with the unwinding of duplex DNA by translocating in the 3'-5' direction.</text>
        <dbReference type="EC" id="5.6.2.4"/>
    </reaction>
</comment>
<feature type="binding site" evidence="12">
    <location>
        <position position="425"/>
    </location>
    <ligand>
        <name>Zn(2+)</name>
        <dbReference type="ChEBI" id="CHEBI:29105"/>
        <label>1</label>
    </ligand>
</feature>
<dbReference type="GO" id="GO:0003677">
    <property type="term" value="F:DNA binding"/>
    <property type="evidence" value="ECO:0007669"/>
    <property type="project" value="UniProtKB-UniRule"/>
</dbReference>
<evidence type="ECO:0000256" key="2">
    <source>
        <dbReference type="ARBA" id="ARBA00022705"/>
    </source>
</evidence>
<name>A0A3M6QS37_9BURK</name>
<evidence type="ECO:0000256" key="8">
    <source>
        <dbReference type="ARBA" id="ARBA00022840"/>
    </source>
</evidence>
<keyword evidence="16" id="KW-1185">Reference proteome</keyword>
<evidence type="ECO:0000256" key="5">
    <source>
        <dbReference type="ARBA" id="ARBA00022801"/>
    </source>
</evidence>
<dbReference type="GO" id="GO:0006270">
    <property type="term" value="P:DNA replication initiation"/>
    <property type="evidence" value="ECO:0007669"/>
    <property type="project" value="TreeGrafter"/>
</dbReference>
<evidence type="ECO:0000256" key="9">
    <source>
        <dbReference type="ARBA" id="ARBA00023125"/>
    </source>
</evidence>
<dbReference type="Pfam" id="PF17764">
    <property type="entry name" value="PriA_3primeBD"/>
    <property type="match status" value="1"/>
</dbReference>
<protein>
    <recommendedName>
        <fullName evidence="12">Replication restart protein PriA</fullName>
    </recommendedName>
    <alternativeName>
        <fullName evidence="12">ATP-dependent DNA helicase PriA</fullName>
        <ecNumber evidence="12">5.6.2.4</ecNumber>
    </alternativeName>
    <alternativeName>
        <fullName evidence="12">DNA 3'-5' helicase PriA</fullName>
    </alternativeName>
</protein>
<dbReference type="InterPro" id="IPR041236">
    <property type="entry name" value="PriA_C"/>
</dbReference>
<feature type="binding site" evidence="12">
    <location>
        <position position="452"/>
    </location>
    <ligand>
        <name>Zn(2+)</name>
        <dbReference type="ChEBI" id="CHEBI:29105"/>
        <label>2</label>
    </ligand>
</feature>
<dbReference type="InterPro" id="IPR011545">
    <property type="entry name" value="DEAD/DEAH_box_helicase_dom"/>
</dbReference>
<dbReference type="SUPFAM" id="SSF52540">
    <property type="entry name" value="P-loop containing nucleoside triphosphate hydrolases"/>
    <property type="match status" value="1"/>
</dbReference>
<dbReference type="InterPro" id="IPR041222">
    <property type="entry name" value="PriA_3primeBD"/>
</dbReference>
<comment type="function">
    <text evidence="12">Initiates the restart of stalled replication forks, which reloads the replicative helicase on sites other than the origin of replication. Recognizes and binds to abandoned replication forks and remodels them to uncover a helicase loading site. Promotes assembly of the primosome at these replication forks.</text>
</comment>
<comment type="catalytic activity">
    <reaction evidence="11 12">
        <text>ATP + H2O = ADP + phosphate + H(+)</text>
        <dbReference type="Rhea" id="RHEA:13065"/>
        <dbReference type="ChEBI" id="CHEBI:15377"/>
        <dbReference type="ChEBI" id="CHEBI:15378"/>
        <dbReference type="ChEBI" id="CHEBI:30616"/>
        <dbReference type="ChEBI" id="CHEBI:43474"/>
        <dbReference type="ChEBI" id="CHEBI:456216"/>
        <dbReference type="EC" id="5.6.2.4"/>
    </reaction>
</comment>
<comment type="cofactor">
    <cofactor evidence="12">
        <name>Zn(2+)</name>
        <dbReference type="ChEBI" id="CHEBI:29105"/>
    </cofactor>
    <text evidence="12">Binds 2 zinc ions per subunit.</text>
</comment>
<dbReference type="InterPro" id="IPR027417">
    <property type="entry name" value="P-loop_NTPase"/>
</dbReference>
<dbReference type="GO" id="GO:0005524">
    <property type="term" value="F:ATP binding"/>
    <property type="evidence" value="ECO:0007669"/>
    <property type="project" value="UniProtKB-UniRule"/>
</dbReference>
<dbReference type="RefSeq" id="WP_122229499.1">
    <property type="nucleotide sequence ID" value="NZ_RDQO01000003.1"/>
</dbReference>
<dbReference type="SMART" id="SM00490">
    <property type="entry name" value="HELICc"/>
    <property type="match status" value="1"/>
</dbReference>
<proteinExistence type="inferred from homology"/>
<dbReference type="GO" id="GO:0006269">
    <property type="term" value="P:DNA replication, synthesis of primer"/>
    <property type="evidence" value="ECO:0007669"/>
    <property type="project" value="UniProtKB-KW"/>
</dbReference>
<dbReference type="HAMAP" id="MF_00983">
    <property type="entry name" value="PriA"/>
    <property type="match status" value="1"/>
</dbReference>
<dbReference type="InterPro" id="IPR001650">
    <property type="entry name" value="Helicase_C-like"/>
</dbReference>
<dbReference type="GO" id="GO:0016887">
    <property type="term" value="F:ATP hydrolysis activity"/>
    <property type="evidence" value="ECO:0007669"/>
    <property type="project" value="RHEA"/>
</dbReference>
<keyword evidence="6 12" id="KW-0347">Helicase</keyword>
<keyword evidence="10 12" id="KW-0413">Isomerase</keyword>
<evidence type="ECO:0000256" key="11">
    <source>
        <dbReference type="ARBA" id="ARBA00048988"/>
    </source>
</evidence>
<feature type="region of interest" description="Disordered" evidence="13">
    <location>
        <begin position="127"/>
        <end position="149"/>
    </location>
</feature>
<sequence length="740" mass="80886">MTHCVQVALEAPFHSGIGHLLSYTAEQPLPPGTLVRVPLGSREVLGIVWDEAAPDDAAAAIDAASLRPVAQVLDGQAPLASEWRRLMEFAARYYQRSLGEVALMALPAALQDQGLAQWHKRLQKIARDPAEPAAKPKARRRPRAVASAEPALAQEAAVDNAPAERVAALQPAPRPVLTAQQQAVLDALQQGGGTYLLHGVTGSGKSEVYLRQAEALLRQDPQAQVLFMVPEINLTPQWQQLLQQRFGPWLGPDCVAVLHSGLTPVQRLNHWLAVHQGRVRLVLGTRMAVLASFAQLRLIVVDEEHDASYKQQDGARYHARDLAVWRGKQLGVPVVLGSATPSLESWWNSRPASAEAPAGHYRRLSMPERVGQGQLAALRMVDMRQLPRETVLAPSLLQAMEERLVQGEQCMVLLNRRGYAPVLCCGACGWKSDCPHCSAHQVLHKADRSLRCHHCGYASRIPRHCPQCGSTDLAPLGRGTEQLEEMLQQALDAMALPDGRAPLVLRIDADSTRHKGALQQSLAQVHSGAVDVLVGTQMIAKGHDFRRIGLVAVAQPDGALYSSDFRAPERLFALLMQAAGRAGRDAGYMRDGASSPELWVQTREPGHPLFAALARHDYEGFACQQLHDRQQAGMPPFTHQALLRADARSQETAQAFLRMVQQQARAQALPGHDWVTVYPPVPLGVQRVANAERAQMLLESPSRGALQAFLQALQPLLQAARSEAGRGLLRWLVDVDPLQI</sequence>
<organism evidence="15 16">
    <name type="scientific">Corticibacter populi</name>
    <dbReference type="NCBI Taxonomy" id="1550736"/>
    <lineage>
        <taxon>Bacteria</taxon>
        <taxon>Pseudomonadati</taxon>
        <taxon>Pseudomonadota</taxon>
        <taxon>Betaproteobacteria</taxon>
        <taxon>Burkholderiales</taxon>
        <taxon>Comamonadaceae</taxon>
        <taxon>Corticibacter</taxon>
    </lineage>
</organism>
<dbReference type="EMBL" id="RDQO01000003">
    <property type="protein sequence ID" value="RMX05844.1"/>
    <property type="molecule type" value="Genomic_DNA"/>
</dbReference>
<dbReference type="InterPro" id="IPR005259">
    <property type="entry name" value="PriA"/>
</dbReference>
<evidence type="ECO:0000256" key="3">
    <source>
        <dbReference type="ARBA" id="ARBA00022723"/>
    </source>
</evidence>
<dbReference type="PANTHER" id="PTHR30580">
    <property type="entry name" value="PRIMOSOMAL PROTEIN N"/>
    <property type="match status" value="1"/>
</dbReference>
<dbReference type="FunFam" id="3.40.50.300:FF:000489">
    <property type="entry name" value="Primosome assembly protein PriA"/>
    <property type="match status" value="1"/>
</dbReference>
<dbReference type="PANTHER" id="PTHR30580:SF0">
    <property type="entry name" value="PRIMOSOMAL PROTEIN N"/>
    <property type="match status" value="1"/>
</dbReference>
<feature type="binding site" evidence="12">
    <location>
        <position position="465"/>
    </location>
    <ligand>
        <name>Zn(2+)</name>
        <dbReference type="ChEBI" id="CHEBI:29105"/>
        <label>1</label>
    </ligand>
</feature>
<evidence type="ECO:0000256" key="4">
    <source>
        <dbReference type="ARBA" id="ARBA00022741"/>
    </source>
</evidence>
<dbReference type="InterPro" id="IPR040498">
    <property type="entry name" value="PriA_CRR"/>
</dbReference>
<keyword evidence="9 12" id="KW-0238">DNA-binding</keyword>
<evidence type="ECO:0000256" key="1">
    <source>
        <dbReference type="ARBA" id="ARBA00022515"/>
    </source>
</evidence>
<dbReference type="NCBIfam" id="TIGR00595">
    <property type="entry name" value="priA"/>
    <property type="match status" value="1"/>
</dbReference>
<evidence type="ECO:0000313" key="16">
    <source>
        <dbReference type="Proteomes" id="UP000278006"/>
    </source>
</evidence>
<feature type="binding site" evidence="12">
    <location>
        <position position="468"/>
    </location>
    <ligand>
        <name>Zn(2+)</name>
        <dbReference type="ChEBI" id="CHEBI:29105"/>
        <label>1</label>
    </ligand>
</feature>
<keyword evidence="8 12" id="KW-0067">ATP-binding</keyword>
<dbReference type="AlphaFoldDB" id="A0A3M6QS37"/>
<dbReference type="GO" id="GO:1990077">
    <property type="term" value="C:primosome complex"/>
    <property type="evidence" value="ECO:0007669"/>
    <property type="project" value="UniProtKB-UniRule"/>
</dbReference>
<dbReference type="OrthoDB" id="9759544at2"/>
<gene>
    <name evidence="12 15" type="primary">priA</name>
    <name evidence="15" type="ORF">D8I35_11865</name>
</gene>
<dbReference type="GO" id="GO:0043138">
    <property type="term" value="F:3'-5' DNA helicase activity"/>
    <property type="evidence" value="ECO:0007669"/>
    <property type="project" value="UniProtKB-EC"/>
</dbReference>
<dbReference type="PROSITE" id="PS51192">
    <property type="entry name" value="HELICASE_ATP_BIND_1"/>
    <property type="match status" value="1"/>
</dbReference>
<evidence type="ECO:0000256" key="12">
    <source>
        <dbReference type="HAMAP-Rule" id="MF_00983"/>
    </source>
</evidence>
<evidence type="ECO:0000256" key="10">
    <source>
        <dbReference type="ARBA" id="ARBA00023235"/>
    </source>
</evidence>
<dbReference type="CDD" id="cd17929">
    <property type="entry name" value="DEXHc_priA"/>
    <property type="match status" value="1"/>
</dbReference>
<keyword evidence="5 12" id="KW-0378">Hydrolase</keyword>
<evidence type="ECO:0000256" key="6">
    <source>
        <dbReference type="ARBA" id="ARBA00022806"/>
    </source>
</evidence>
<feature type="binding site" evidence="12">
    <location>
        <position position="455"/>
    </location>
    <ligand>
        <name>Zn(2+)</name>
        <dbReference type="ChEBI" id="CHEBI:29105"/>
        <label>2</label>
    </ligand>
</feature>
<dbReference type="Pfam" id="PF18319">
    <property type="entry name" value="Zn_ribbon_PriA"/>
    <property type="match status" value="1"/>
</dbReference>
<evidence type="ECO:0000313" key="15">
    <source>
        <dbReference type="EMBL" id="RMX05844.1"/>
    </source>
</evidence>
<dbReference type="EC" id="5.6.2.4" evidence="12"/>
<keyword evidence="7 12" id="KW-0862">Zinc</keyword>
<comment type="caution">
    <text evidence="15">The sequence shown here is derived from an EMBL/GenBank/DDBJ whole genome shotgun (WGS) entry which is preliminary data.</text>
</comment>
<dbReference type="InterPro" id="IPR014001">
    <property type="entry name" value="Helicase_ATP-bd"/>
</dbReference>
<evidence type="ECO:0000259" key="14">
    <source>
        <dbReference type="PROSITE" id="PS51192"/>
    </source>
</evidence>
<dbReference type="GO" id="GO:0006310">
    <property type="term" value="P:DNA recombination"/>
    <property type="evidence" value="ECO:0007669"/>
    <property type="project" value="InterPro"/>
</dbReference>
<feature type="binding site" evidence="12">
    <location>
        <position position="437"/>
    </location>
    <ligand>
        <name>Zn(2+)</name>
        <dbReference type="ChEBI" id="CHEBI:29105"/>
        <label>2</label>
    </ligand>
</feature>
<dbReference type="Pfam" id="PF18074">
    <property type="entry name" value="PriA_C"/>
    <property type="match status" value="1"/>
</dbReference>
<dbReference type="Proteomes" id="UP000278006">
    <property type="component" value="Unassembled WGS sequence"/>
</dbReference>
<evidence type="ECO:0000256" key="13">
    <source>
        <dbReference type="SAM" id="MobiDB-lite"/>
    </source>
</evidence>
<dbReference type="Pfam" id="PF00270">
    <property type="entry name" value="DEAD"/>
    <property type="match status" value="1"/>
</dbReference>
<accession>A0A3M6QS37</accession>
<keyword evidence="1 12" id="KW-0639">Primosome</keyword>
<dbReference type="Gene3D" id="3.40.1440.60">
    <property type="entry name" value="PriA, 3(prime) DNA-binding domain"/>
    <property type="match status" value="1"/>
</dbReference>
<keyword evidence="4 12" id="KW-0547">Nucleotide-binding</keyword>
<feature type="binding site" evidence="12">
    <location>
        <position position="428"/>
    </location>
    <ligand>
        <name>Zn(2+)</name>
        <dbReference type="ChEBI" id="CHEBI:29105"/>
        <label>1</label>
    </ligand>
</feature>
<dbReference type="GO" id="GO:0006302">
    <property type="term" value="P:double-strand break repair"/>
    <property type="evidence" value="ECO:0007669"/>
    <property type="project" value="InterPro"/>
</dbReference>
<feature type="binding site" evidence="12">
    <location>
        <position position="434"/>
    </location>
    <ligand>
        <name>Zn(2+)</name>
        <dbReference type="ChEBI" id="CHEBI:29105"/>
        <label>2</label>
    </ligand>
</feature>